<dbReference type="GO" id="GO:0039624">
    <property type="term" value="C:viral outer capsid"/>
    <property type="evidence" value="ECO:0007669"/>
    <property type="project" value="UniProtKB-UniRule"/>
</dbReference>
<keyword evidence="5" id="KW-0732">Signal</keyword>
<keyword evidence="7 12" id="KW-0106">Calcium</keyword>
<keyword evidence="3 12" id="KW-1146">T=13 icosahedral capsid protein</keyword>
<proteinExistence type="inferred from homology"/>
<dbReference type="InterPro" id="IPR008818">
    <property type="entry name" value="Rotavirus_VP7"/>
</dbReference>
<dbReference type="Pfam" id="PF05868">
    <property type="entry name" value="Rotavirus_VP7"/>
    <property type="match status" value="1"/>
</dbReference>
<evidence type="ECO:0000256" key="4">
    <source>
        <dbReference type="ARBA" id="ARBA00022723"/>
    </source>
</evidence>
<keyword evidence="8 12" id="KW-0946">Virion</keyword>
<evidence type="ECO:0000256" key="1">
    <source>
        <dbReference type="ARBA" id="ARBA00022561"/>
    </source>
</evidence>
<evidence type="ECO:0000256" key="12">
    <source>
        <dbReference type="HAMAP-Rule" id="MF_04130"/>
    </source>
</evidence>
<evidence type="ECO:0000313" key="13">
    <source>
        <dbReference type="EMBL" id="AXF38062.1"/>
    </source>
</evidence>
<comment type="subunit">
    <text evidence="12">Homotrimer; disulfide-linked. 2 Ca(2+) ions bound at each subunit interface in the trimer hold the trimer together. Interacts with the intermediate capsid protein VP6. Interacts with the outer capsid protein VP5*.</text>
</comment>
<dbReference type="HAMAP" id="MF_04130">
    <property type="entry name" value="Rota_VP7"/>
    <property type="match status" value="1"/>
</dbReference>
<evidence type="ECO:0000256" key="9">
    <source>
        <dbReference type="ARBA" id="ARBA00023157"/>
    </source>
</evidence>
<keyword evidence="9 12" id="KW-1015">Disulfide bond</keyword>
<dbReference type="GO" id="GO:0046872">
    <property type="term" value="F:metal ion binding"/>
    <property type="evidence" value="ECO:0007669"/>
    <property type="project" value="UniProtKB-KW"/>
</dbReference>
<dbReference type="GO" id="GO:0016020">
    <property type="term" value="C:membrane"/>
    <property type="evidence" value="ECO:0007669"/>
    <property type="project" value="InterPro"/>
</dbReference>
<dbReference type="GO" id="GO:0039621">
    <property type="term" value="C:T=13 icosahedral viral capsid"/>
    <property type="evidence" value="ECO:0007669"/>
    <property type="project" value="UniProtKB-UniRule"/>
</dbReference>
<comment type="similarity">
    <text evidence="12">Belongs to the rotavirus VP7 family.</text>
</comment>
<keyword evidence="11 12" id="KW-1038">Host endoplasmic reticulum</keyword>
<evidence type="ECO:0000256" key="6">
    <source>
        <dbReference type="ARBA" id="ARBA00022770"/>
    </source>
</evidence>
<protein>
    <recommendedName>
        <fullName evidence="12">Outer capsid glycoprotein VP7</fullName>
    </recommendedName>
</protein>
<comment type="subcellular location">
    <subcellularLocation>
        <location evidence="12">Virion</location>
    </subcellularLocation>
    <subcellularLocation>
        <location evidence="12">Host endoplasmic reticulum lumen</location>
    </subcellularLocation>
    <text evidence="12">The outer layer contains 780 copies of VP7, grouped as 260 trimers. Immature double-layered particles assembled in the cytoplasm bud across the membrane of the endoplasmic reticulum, acquiring during this process a transient lipid membrane that is modified with the ER resident viral glycoproteins NSP4 and VP7; these enveloped particles also contain VP4. As the particles move towards the interior of the ER cisternae, the transient lipid membrane and the non-structural protein NSP4 are lost, while the virus surface proteins VP4 and VP7 rearrange to form the outermost virus protein layer, yielding mature infectious triple-layered particles.</text>
</comment>
<keyword evidence="1 12" id="KW-0167">Capsid protein</keyword>
<accession>A0A345ANP0</accession>
<dbReference type="EMBL" id="MF768269">
    <property type="protein sequence ID" value="AXF38062.1"/>
    <property type="molecule type" value="Genomic_RNA"/>
</dbReference>
<evidence type="ECO:0000256" key="5">
    <source>
        <dbReference type="ARBA" id="ARBA00022729"/>
    </source>
</evidence>
<evidence type="ECO:0000256" key="2">
    <source>
        <dbReference type="ARBA" id="ARBA00022581"/>
    </source>
</evidence>
<evidence type="ECO:0000256" key="8">
    <source>
        <dbReference type="ARBA" id="ARBA00022844"/>
    </source>
</evidence>
<name>A0A345ANP0_9REOV</name>
<keyword evidence="2 12" id="KW-0945">Host-virus interaction</keyword>
<evidence type="ECO:0000256" key="3">
    <source>
        <dbReference type="ARBA" id="ARBA00022708"/>
    </source>
</evidence>
<dbReference type="InterPro" id="IPR001963">
    <property type="entry name" value="VP7"/>
</dbReference>
<keyword evidence="4 12" id="KW-0479">Metal-binding</keyword>
<keyword evidence="10 12" id="KW-0325">Glycoprotein</keyword>
<evidence type="ECO:0000256" key="10">
    <source>
        <dbReference type="ARBA" id="ARBA00023180"/>
    </source>
</evidence>
<evidence type="ECO:0000256" key="7">
    <source>
        <dbReference type="ARBA" id="ARBA00022837"/>
    </source>
</evidence>
<dbReference type="GO" id="GO:0044166">
    <property type="term" value="C:host cell endoplasmic reticulum lumen"/>
    <property type="evidence" value="ECO:0007669"/>
    <property type="project" value="UniProtKB-SubCell"/>
</dbReference>
<sequence length="248" mass="28672">MFMLTLLSLAASGCSQLVIEPVVQNNICLAYPNTVSADEINRNFTNIFSSYSGIHIEIKPYTLNTDKDVINIIESLQITTCPMLAVYIEDSALDFVTFLSSENECQKFIRNEKHYIKLPIEEEYFTYSKNLKFCPLSDDLIGIYCDSQLEGTYFSILKDQNEYDIVDIPEFTEKGYLFWSDSDFYICKRGATNEFMSVYYFYKDQPAHGTIRRAINWGNVWTNFKKVAQVAYKILDIFFGKQTAEPRA</sequence>
<keyword evidence="6 12" id="KW-1152">Outer capsid protein</keyword>
<gene>
    <name evidence="13" type="primary">VP7</name>
</gene>
<evidence type="ECO:0000256" key="11">
    <source>
        <dbReference type="ARBA" id="ARBA00023184"/>
    </source>
</evidence>
<organism evidence="13">
    <name type="scientific">Rotavirus G</name>
    <dbReference type="NCBI Taxonomy" id="183407"/>
    <lineage>
        <taxon>Viruses</taxon>
        <taxon>Riboviria</taxon>
        <taxon>Orthornavirae</taxon>
        <taxon>Duplornaviricota</taxon>
        <taxon>Resentoviricetes</taxon>
        <taxon>Reovirales</taxon>
        <taxon>Sedoreoviridae</taxon>
        <taxon>Rotavirus</taxon>
        <taxon>Rotavirus gammagastroenteritidis</taxon>
    </lineage>
</organism>
<reference evidence="13" key="1">
    <citation type="journal article" date="2018" name="Zhongguo Dong Wu Jian Yi">
        <title>Genome Analysis of the Pigeon Rotavirus Group G Isolated in China.</title>
        <authorList>
            <person name="Wang K."/>
            <person name="Wang S."/>
            <person name="Zhuang Q."/>
            <person name="Qiu Y."/>
            <person name="Hou G."/>
        </authorList>
    </citation>
    <scope>NUCLEOTIDE SEQUENCE</scope>
    <source>
        <strain evidence="13">Pigeon/China/10/2014</strain>
    </source>
</reference>
<comment type="function">
    <text evidence="12">Calcium-binding protein that interacts with rotavirus cell receptors once the initial attachment by VP4 has been achieved. Rotavirus attachment and entry into the host cell probably involves multiple sequential contacts between the outer capsid proteins VP4 and VP7, and the cell receptors. Following entry into the host cell, low intracellular or intravesicular Ca(2+) concentration probably causes the calcium-stabilized VP7 trimers to dissociate from the virion. This step is probably necessary for the membrane-disrupting entry step and the release of VP4, which is locked onto the virion by VP7.</text>
</comment>